<evidence type="ECO:0000256" key="1">
    <source>
        <dbReference type="ARBA" id="ARBA00004651"/>
    </source>
</evidence>
<keyword evidence="6 8" id="KW-0472">Membrane</keyword>
<keyword evidence="10" id="KW-1185">Reference proteome</keyword>
<feature type="transmembrane region" description="Helical" evidence="8">
    <location>
        <begin position="239"/>
        <end position="261"/>
    </location>
</feature>
<feature type="transmembrane region" description="Helical" evidence="8">
    <location>
        <begin position="329"/>
        <end position="351"/>
    </location>
</feature>
<dbReference type="PANTHER" id="PTHR23513">
    <property type="entry name" value="INTEGRAL MEMBRANE EFFLUX PROTEIN-RELATED"/>
    <property type="match status" value="1"/>
</dbReference>
<feature type="transmembrane region" description="Helical" evidence="8">
    <location>
        <begin position="398"/>
        <end position="415"/>
    </location>
</feature>
<feature type="transmembrane region" description="Helical" evidence="8">
    <location>
        <begin position="120"/>
        <end position="143"/>
    </location>
</feature>
<evidence type="ECO:0000256" key="2">
    <source>
        <dbReference type="ARBA" id="ARBA00022448"/>
    </source>
</evidence>
<feature type="transmembrane region" description="Helical" evidence="8">
    <location>
        <begin position="187"/>
        <end position="204"/>
    </location>
</feature>
<reference evidence="10" key="1">
    <citation type="journal article" date="2019" name="Int. J. Syst. Evol. Microbiol.">
        <title>The Global Catalogue of Microorganisms (GCM) 10K type strain sequencing project: providing services to taxonomists for standard genome sequencing and annotation.</title>
        <authorList>
            <consortium name="The Broad Institute Genomics Platform"/>
            <consortium name="The Broad Institute Genome Sequencing Center for Infectious Disease"/>
            <person name="Wu L."/>
            <person name="Ma J."/>
        </authorList>
    </citation>
    <scope>NUCLEOTIDE SEQUENCE [LARGE SCALE GENOMIC DNA]</scope>
    <source>
        <strain evidence="10">KCTC 52168</strain>
    </source>
</reference>
<evidence type="ECO:0000256" key="7">
    <source>
        <dbReference type="SAM" id="MobiDB-lite"/>
    </source>
</evidence>
<keyword evidence="4 8" id="KW-0812">Transmembrane</keyword>
<dbReference type="SUPFAM" id="SSF103473">
    <property type="entry name" value="MFS general substrate transporter"/>
    <property type="match status" value="1"/>
</dbReference>
<name>A0ABV7H421_9BURK</name>
<keyword evidence="5 8" id="KW-1133">Transmembrane helix</keyword>
<feature type="transmembrane region" description="Helical" evidence="8">
    <location>
        <begin position="62"/>
        <end position="84"/>
    </location>
</feature>
<comment type="caution">
    <text evidence="9">The sequence shown here is derived from an EMBL/GenBank/DDBJ whole genome shotgun (WGS) entry which is preliminary data.</text>
</comment>
<comment type="subcellular location">
    <subcellularLocation>
        <location evidence="1">Cell membrane</location>
        <topology evidence="1">Multi-pass membrane protein</topology>
    </subcellularLocation>
</comment>
<feature type="transmembrane region" description="Helical" evidence="8">
    <location>
        <begin position="25"/>
        <end position="50"/>
    </location>
</feature>
<keyword evidence="2" id="KW-0813">Transport</keyword>
<gene>
    <name evidence="9" type="ORF">ACFOEN_06830</name>
</gene>
<evidence type="ECO:0000256" key="6">
    <source>
        <dbReference type="ARBA" id="ARBA00023136"/>
    </source>
</evidence>
<sequence length="447" mass="47261">MKPAITSGFGGFFGRITPPLLRERTFALLWLAEVIAMGAGHISHLALPIIGTTVLHASPTQMGLLVAFQALPFALLSLPSGVWIDQTSKQRILVGCFIVLAASLALLPAAWFMGWLNMPLLYLVGFLVGAVMTVFGTAHQVLVTHVVGRPRLVDAYRIIQTSESLIRLAAPGLAGLLIQAFGAPKAIAIEVIALAFTLALFVKLDEPASARQPSAPSKGLLPDMLEGLRYCWNDPALRAMAFAAAAWQFLFHGFLAMQILFATRELHMNAGQIGLVHIAGGVGALVSAVLVKRLNHRVGPGNVMVWGLALTTVVWAAFALLPADKPWNMATMALALFLFDIGTVAFFINYISMRQIVTPDALLGRVTATMRFASVALAPLGAIATGITADAIGLRPTFALLGGLGMLAVLGLASYKPFRAASAEALAHPPGQTPQPAPGHAPQANVQ</sequence>
<feature type="transmembrane region" description="Helical" evidence="8">
    <location>
        <begin position="303"/>
        <end position="323"/>
    </location>
</feature>
<organism evidence="9 10">
    <name type="scientific">Piscinibacterium candidicorallinum</name>
    <dbReference type="NCBI Taxonomy" id="1793872"/>
    <lineage>
        <taxon>Bacteria</taxon>
        <taxon>Pseudomonadati</taxon>
        <taxon>Pseudomonadota</taxon>
        <taxon>Betaproteobacteria</taxon>
        <taxon>Burkholderiales</taxon>
        <taxon>Piscinibacterium</taxon>
    </lineage>
</organism>
<dbReference type="RefSeq" id="WP_377302287.1">
    <property type="nucleotide sequence ID" value="NZ_CP180191.1"/>
</dbReference>
<evidence type="ECO:0000256" key="5">
    <source>
        <dbReference type="ARBA" id="ARBA00022989"/>
    </source>
</evidence>
<feature type="transmembrane region" description="Helical" evidence="8">
    <location>
        <begin position="273"/>
        <end position="291"/>
    </location>
</feature>
<keyword evidence="3" id="KW-1003">Cell membrane</keyword>
<protein>
    <submittedName>
        <fullName evidence="9">MFS transporter</fullName>
    </submittedName>
</protein>
<dbReference type="CDD" id="cd06173">
    <property type="entry name" value="MFS_MefA_like"/>
    <property type="match status" value="1"/>
</dbReference>
<dbReference type="Pfam" id="PF05977">
    <property type="entry name" value="MFS_3"/>
    <property type="match status" value="1"/>
</dbReference>
<dbReference type="EMBL" id="JBHRTI010000003">
    <property type="protein sequence ID" value="MFC3147351.1"/>
    <property type="molecule type" value="Genomic_DNA"/>
</dbReference>
<feature type="transmembrane region" description="Helical" evidence="8">
    <location>
        <begin position="164"/>
        <end position="181"/>
    </location>
</feature>
<proteinExistence type="predicted"/>
<evidence type="ECO:0000256" key="4">
    <source>
        <dbReference type="ARBA" id="ARBA00022692"/>
    </source>
</evidence>
<dbReference type="Proteomes" id="UP001595556">
    <property type="component" value="Unassembled WGS sequence"/>
</dbReference>
<dbReference type="PANTHER" id="PTHR23513:SF6">
    <property type="entry name" value="MAJOR FACILITATOR SUPERFAMILY ASSOCIATED DOMAIN-CONTAINING PROTEIN"/>
    <property type="match status" value="1"/>
</dbReference>
<dbReference type="Gene3D" id="1.20.1250.20">
    <property type="entry name" value="MFS general substrate transporter like domains"/>
    <property type="match status" value="1"/>
</dbReference>
<evidence type="ECO:0000256" key="8">
    <source>
        <dbReference type="SAM" id="Phobius"/>
    </source>
</evidence>
<dbReference type="InterPro" id="IPR010290">
    <property type="entry name" value="TM_effector"/>
</dbReference>
<feature type="region of interest" description="Disordered" evidence="7">
    <location>
        <begin position="426"/>
        <end position="447"/>
    </location>
</feature>
<feature type="transmembrane region" description="Helical" evidence="8">
    <location>
        <begin position="91"/>
        <end position="114"/>
    </location>
</feature>
<evidence type="ECO:0000256" key="3">
    <source>
        <dbReference type="ARBA" id="ARBA00022475"/>
    </source>
</evidence>
<dbReference type="InterPro" id="IPR036259">
    <property type="entry name" value="MFS_trans_sf"/>
</dbReference>
<evidence type="ECO:0000313" key="10">
    <source>
        <dbReference type="Proteomes" id="UP001595556"/>
    </source>
</evidence>
<accession>A0ABV7H421</accession>
<feature type="transmembrane region" description="Helical" evidence="8">
    <location>
        <begin position="372"/>
        <end position="392"/>
    </location>
</feature>
<evidence type="ECO:0000313" key="9">
    <source>
        <dbReference type="EMBL" id="MFC3147351.1"/>
    </source>
</evidence>